<evidence type="ECO:0000313" key="1">
    <source>
        <dbReference type="EMBL" id="GAG46123.1"/>
    </source>
</evidence>
<proteinExistence type="predicted"/>
<sequence>LILSTQKSIHEPIEIEIDGKTYQNRPLSRATFDEVKKHEKAALGGDIEALYKQVQILYGVEMAVLNKLDIRDVNTLLQYTMTQVSQPLATTDKEKAEKNV</sequence>
<reference evidence="1" key="1">
    <citation type="journal article" date="2014" name="Front. Microbiol.">
        <title>High frequency of phylogenetically diverse reductive dehalogenase-homologous genes in deep subseafloor sedimentary metagenomes.</title>
        <authorList>
            <person name="Kawai M."/>
            <person name="Futagami T."/>
            <person name="Toyoda A."/>
            <person name="Takaki Y."/>
            <person name="Nishi S."/>
            <person name="Hori S."/>
            <person name="Arai W."/>
            <person name="Tsubouchi T."/>
            <person name="Morono Y."/>
            <person name="Uchiyama I."/>
            <person name="Ito T."/>
            <person name="Fujiyama A."/>
            <person name="Inagaki F."/>
            <person name="Takami H."/>
        </authorList>
    </citation>
    <scope>NUCLEOTIDE SEQUENCE</scope>
    <source>
        <strain evidence="1">Expedition CK06-06</strain>
    </source>
</reference>
<organism evidence="1">
    <name type="scientific">marine sediment metagenome</name>
    <dbReference type="NCBI Taxonomy" id="412755"/>
    <lineage>
        <taxon>unclassified sequences</taxon>
        <taxon>metagenomes</taxon>
        <taxon>ecological metagenomes</taxon>
    </lineage>
</organism>
<accession>X0YBN4</accession>
<name>X0YBN4_9ZZZZ</name>
<evidence type="ECO:0008006" key="2">
    <source>
        <dbReference type="Google" id="ProtNLM"/>
    </source>
</evidence>
<comment type="caution">
    <text evidence="1">The sequence shown here is derived from an EMBL/GenBank/DDBJ whole genome shotgun (WGS) entry which is preliminary data.</text>
</comment>
<dbReference type="EMBL" id="BARS01052831">
    <property type="protein sequence ID" value="GAG46123.1"/>
    <property type="molecule type" value="Genomic_DNA"/>
</dbReference>
<gene>
    <name evidence="1" type="ORF">S01H1_78489</name>
</gene>
<dbReference type="AlphaFoldDB" id="X0YBN4"/>
<protein>
    <recommendedName>
        <fullName evidence="2">Phage tail assembly protein</fullName>
    </recommendedName>
</protein>
<feature type="non-terminal residue" evidence="1">
    <location>
        <position position="1"/>
    </location>
</feature>